<dbReference type="AlphaFoldDB" id="A0A5D3BF91"/>
<evidence type="ECO:0000313" key="4">
    <source>
        <dbReference type="Proteomes" id="UP000321947"/>
    </source>
</evidence>
<dbReference type="OrthoDB" id="1748457at2759"/>
<reference evidence="3 4" key="1">
    <citation type="submission" date="2019-08" db="EMBL/GenBank/DDBJ databases">
        <title>Draft genome sequences of two oriental melons (Cucumis melo L. var makuwa).</title>
        <authorList>
            <person name="Kwon S.-Y."/>
        </authorList>
    </citation>
    <scope>NUCLEOTIDE SEQUENCE [LARGE SCALE GENOMIC DNA]</scope>
    <source>
        <strain evidence="4">cv. Chang Bougi</strain>
        <strain evidence="3">cv. SW 3</strain>
        <tissue evidence="2">Leaf</tissue>
    </source>
</reference>
<dbReference type="Proteomes" id="UP000321393">
    <property type="component" value="Unassembled WGS sequence"/>
</dbReference>
<sequence>MRRPSCSGFRWIDEAKCTLPRRTCLTTRLAYVFRKDKATSYFAKTFTDVGSNDPNRMMYALHTLLAHRRVGLDLMDQSDGGEGSGKSYSSCGAMPELSRLNRARCSCSLFRSLDDICGFIEITDEERMDYCTVLLRDLP</sequence>
<dbReference type="EMBL" id="SSTD01018505">
    <property type="protein sequence ID" value="TYJ97933.1"/>
    <property type="molecule type" value="Genomic_DNA"/>
</dbReference>
<gene>
    <name evidence="2" type="ORF">E5676_scaffold234G00270</name>
    <name evidence="1" type="ORF">E6C27_scaffold60G00540</name>
</gene>
<comment type="caution">
    <text evidence="2">The sequence shown here is derived from an EMBL/GenBank/DDBJ whole genome shotgun (WGS) entry which is preliminary data.</text>
</comment>
<evidence type="ECO:0000313" key="2">
    <source>
        <dbReference type="EMBL" id="TYJ97933.1"/>
    </source>
</evidence>
<protein>
    <submittedName>
        <fullName evidence="2">Retrotransposon protein</fullName>
    </submittedName>
</protein>
<evidence type="ECO:0000313" key="3">
    <source>
        <dbReference type="Proteomes" id="UP000321393"/>
    </source>
</evidence>
<proteinExistence type="predicted"/>
<accession>A0A5D3BF91</accession>
<evidence type="ECO:0000313" key="1">
    <source>
        <dbReference type="EMBL" id="KAA0051678.1"/>
    </source>
</evidence>
<dbReference type="Proteomes" id="UP000321947">
    <property type="component" value="Unassembled WGS sequence"/>
</dbReference>
<dbReference type="EMBL" id="SSTE01011134">
    <property type="protein sequence ID" value="KAA0051678.1"/>
    <property type="molecule type" value="Genomic_DNA"/>
</dbReference>
<name>A0A5D3BF91_CUCMM</name>
<organism evidence="2 4">
    <name type="scientific">Cucumis melo var. makuwa</name>
    <name type="common">Oriental melon</name>
    <dbReference type="NCBI Taxonomy" id="1194695"/>
    <lineage>
        <taxon>Eukaryota</taxon>
        <taxon>Viridiplantae</taxon>
        <taxon>Streptophyta</taxon>
        <taxon>Embryophyta</taxon>
        <taxon>Tracheophyta</taxon>
        <taxon>Spermatophyta</taxon>
        <taxon>Magnoliopsida</taxon>
        <taxon>eudicotyledons</taxon>
        <taxon>Gunneridae</taxon>
        <taxon>Pentapetalae</taxon>
        <taxon>rosids</taxon>
        <taxon>fabids</taxon>
        <taxon>Cucurbitales</taxon>
        <taxon>Cucurbitaceae</taxon>
        <taxon>Benincaseae</taxon>
        <taxon>Cucumis</taxon>
    </lineage>
</organism>